<dbReference type="PANTHER" id="PTHR30273">
    <property type="entry name" value="PERIPLASMIC SIGNAL SENSOR AND SIGMA FACTOR ACTIVATOR FECR-RELATED"/>
    <property type="match status" value="1"/>
</dbReference>
<dbReference type="PANTHER" id="PTHR30273:SF2">
    <property type="entry name" value="PROTEIN FECR"/>
    <property type="match status" value="1"/>
</dbReference>
<proteinExistence type="predicted"/>
<dbReference type="Pfam" id="PF16344">
    <property type="entry name" value="FecR_C"/>
    <property type="match status" value="1"/>
</dbReference>
<evidence type="ECO:0000313" key="4">
    <source>
        <dbReference type="Proteomes" id="UP001549749"/>
    </source>
</evidence>
<evidence type="ECO:0000259" key="2">
    <source>
        <dbReference type="Pfam" id="PF16344"/>
    </source>
</evidence>
<dbReference type="EMBL" id="JBEXAC010000001">
    <property type="protein sequence ID" value="MET6997602.1"/>
    <property type="molecule type" value="Genomic_DNA"/>
</dbReference>
<reference evidence="3 4" key="1">
    <citation type="submission" date="2024-06" db="EMBL/GenBank/DDBJ databases">
        <title>Chitinophaga defluvii sp. nov., isolated from municipal sewage.</title>
        <authorList>
            <person name="Zhang L."/>
        </authorList>
    </citation>
    <scope>NUCLEOTIDE SEQUENCE [LARGE SCALE GENOMIC DNA]</scope>
    <source>
        <strain evidence="3 4">H8</strain>
    </source>
</reference>
<comment type="caution">
    <text evidence="3">The sequence shown here is derived from an EMBL/GenBank/DDBJ whole genome shotgun (WGS) entry which is preliminary data.</text>
</comment>
<dbReference type="Gene3D" id="2.60.120.1440">
    <property type="match status" value="1"/>
</dbReference>
<organism evidence="3 4">
    <name type="scientific">Chitinophaga defluvii</name>
    <dbReference type="NCBI Taxonomy" id="3163343"/>
    <lineage>
        <taxon>Bacteria</taxon>
        <taxon>Pseudomonadati</taxon>
        <taxon>Bacteroidota</taxon>
        <taxon>Chitinophagia</taxon>
        <taxon>Chitinophagales</taxon>
        <taxon>Chitinophagaceae</taxon>
        <taxon>Chitinophaga</taxon>
    </lineage>
</organism>
<feature type="domain" description="Protein FecR C-terminal" evidence="2">
    <location>
        <begin position="329"/>
        <end position="395"/>
    </location>
</feature>
<protein>
    <submittedName>
        <fullName evidence="3">FecR domain-containing protein</fullName>
    </submittedName>
</protein>
<evidence type="ECO:0000259" key="1">
    <source>
        <dbReference type="Pfam" id="PF04773"/>
    </source>
</evidence>
<dbReference type="Gene3D" id="3.55.50.30">
    <property type="match status" value="1"/>
</dbReference>
<evidence type="ECO:0000313" key="3">
    <source>
        <dbReference type="EMBL" id="MET6997602.1"/>
    </source>
</evidence>
<dbReference type="InterPro" id="IPR006860">
    <property type="entry name" value="FecR"/>
</dbReference>
<dbReference type="RefSeq" id="WP_354660237.1">
    <property type="nucleotide sequence ID" value="NZ_JBEXAC010000001.1"/>
</dbReference>
<dbReference type="InterPro" id="IPR032508">
    <property type="entry name" value="FecR_C"/>
</dbReference>
<dbReference type="Proteomes" id="UP001549749">
    <property type="component" value="Unassembled WGS sequence"/>
</dbReference>
<sequence length="397" mass="43854">MALNFESLLEKFLKDELTEEELKVFLENGNTPVNQDILYRVLGEKLHQQAYQGLSMPDNTTRSFQQMLEKAETLESPPAVIIPMFRKNTYLKYIRIAAVLVLAISVTAYLFNSRTASVTQQQSMADLNADKIPGGNKAILTLSNGAKIILDSAANGVLARQGNTNIIKLTNGQLAYQPKGSNTAGEILYNTMTTPRGGQYKLALPDGTLVWLNAASSIHYPTMFSGKAREVEITGEAYFEVMHDTKMPFCVRANGAVVNVLGTHFNVNAYGDESSTKITLLAGAVKVGKGLANTLLSPGQQAQITGNSEIKLSNDVDVEEVVAWKNGLFWFNGVDLPGIMRQLSRWYDIDVAYEGDIPPRHFTGHVFRYLNLSEVLKILELSHVHFRIEGKKLIVTP</sequence>
<dbReference type="Pfam" id="PF04773">
    <property type="entry name" value="FecR"/>
    <property type="match status" value="1"/>
</dbReference>
<dbReference type="InterPro" id="IPR012373">
    <property type="entry name" value="Ferrdict_sens_TM"/>
</dbReference>
<feature type="domain" description="FecR protein" evidence="1">
    <location>
        <begin position="191"/>
        <end position="286"/>
    </location>
</feature>
<accession>A0ABV2T3J8</accession>
<keyword evidence="4" id="KW-1185">Reference proteome</keyword>
<gene>
    <name evidence="3" type="ORF">ABR189_09495</name>
</gene>
<name>A0ABV2T3J8_9BACT</name>